<gene>
    <name evidence="6" type="ORF">AB5J53_45955</name>
</gene>
<dbReference type="CDD" id="cd04168">
    <property type="entry name" value="TetM_like"/>
    <property type="match status" value="1"/>
</dbReference>
<dbReference type="SMART" id="SM00889">
    <property type="entry name" value="EFG_IV"/>
    <property type="match status" value="1"/>
</dbReference>
<reference evidence="6" key="1">
    <citation type="submission" date="2024-07" db="EMBL/GenBank/DDBJ databases">
        <authorList>
            <person name="Yu S.T."/>
        </authorList>
    </citation>
    <scope>NUCLEOTIDE SEQUENCE</scope>
    <source>
        <strain evidence="6">R41</strain>
    </source>
</reference>
<dbReference type="Pfam" id="PF03764">
    <property type="entry name" value="EFG_IV"/>
    <property type="match status" value="1"/>
</dbReference>
<dbReference type="SUPFAM" id="SSF52540">
    <property type="entry name" value="P-loop containing nucleoside triphosphate hydrolases"/>
    <property type="match status" value="1"/>
</dbReference>
<dbReference type="GO" id="GO:0046677">
    <property type="term" value="P:response to antibiotic"/>
    <property type="evidence" value="ECO:0007669"/>
    <property type="project" value="UniProtKB-KW"/>
</dbReference>
<dbReference type="InterPro" id="IPR031157">
    <property type="entry name" value="G_TR_CS"/>
</dbReference>
<dbReference type="InterPro" id="IPR020568">
    <property type="entry name" value="Ribosomal_Su5_D2-typ_SF"/>
</dbReference>
<dbReference type="Pfam" id="PF00679">
    <property type="entry name" value="EFG_C"/>
    <property type="match status" value="1"/>
</dbReference>
<dbReference type="GO" id="GO:0003924">
    <property type="term" value="F:GTPase activity"/>
    <property type="evidence" value="ECO:0007669"/>
    <property type="project" value="InterPro"/>
</dbReference>
<keyword evidence="1" id="KW-0547">Nucleotide-binding</keyword>
<evidence type="ECO:0000256" key="2">
    <source>
        <dbReference type="ARBA" id="ARBA00022917"/>
    </source>
</evidence>
<dbReference type="PROSITE" id="PS00301">
    <property type="entry name" value="G_TR_1"/>
    <property type="match status" value="1"/>
</dbReference>
<dbReference type="RefSeq" id="WP_369251515.1">
    <property type="nucleotide sequence ID" value="NZ_CP163443.1"/>
</dbReference>
<dbReference type="Pfam" id="PF00009">
    <property type="entry name" value="GTP_EFTU"/>
    <property type="match status" value="1"/>
</dbReference>
<dbReference type="SUPFAM" id="SSF54980">
    <property type="entry name" value="EF-G C-terminal domain-like"/>
    <property type="match status" value="2"/>
</dbReference>
<keyword evidence="3" id="KW-0342">GTP-binding</keyword>
<dbReference type="GO" id="GO:0006412">
    <property type="term" value="P:translation"/>
    <property type="evidence" value="ECO:0007669"/>
    <property type="project" value="UniProtKB-KW"/>
</dbReference>
<evidence type="ECO:0000256" key="3">
    <source>
        <dbReference type="ARBA" id="ARBA00023134"/>
    </source>
</evidence>
<evidence type="ECO:0000256" key="1">
    <source>
        <dbReference type="ARBA" id="ARBA00022741"/>
    </source>
</evidence>
<keyword evidence="2" id="KW-0648">Protein biosynthesis</keyword>
<dbReference type="GO" id="GO:0032790">
    <property type="term" value="P:ribosome disassembly"/>
    <property type="evidence" value="ECO:0007669"/>
    <property type="project" value="TreeGrafter"/>
</dbReference>
<dbReference type="Gene3D" id="3.40.50.300">
    <property type="entry name" value="P-loop containing nucleotide triphosphate hydrolases"/>
    <property type="match status" value="1"/>
</dbReference>
<dbReference type="Gene3D" id="2.40.30.10">
    <property type="entry name" value="Translation factors"/>
    <property type="match status" value="1"/>
</dbReference>
<name>A0AB39RUS8_9ACTN</name>
<dbReference type="InterPro" id="IPR035647">
    <property type="entry name" value="EFG_III/V"/>
</dbReference>
<dbReference type="InterPro" id="IPR014721">
    <property type="entry name" value="Ribsml_uS5_D2-typ_fold_subgr"/>
</dbReference>
<dbReference type="Gene3D" id="3.30.70.870">
    <property type="entry name" value="Elongation Factor G (Translational Gtpase), domain 3"/>
    <property type="match status" value="1"/>
</dbReference>
<accession>A0AB39RUS8</accession>
<evidence type="ECO:0000256" key="4">
    <source>
        <dbReference type="ARBA" id="ARBA00023251"/>
    </source>
</evidence>
<dbReference type="PANTHER" id="PTHR43261">
    <property type="entry name" value="TRANSLATION ELONGATION FACTOR G-RELATED"/>
    <property type="match status" value="1"/>
</dbReference>
<dbReference type="PRINTS" id="PR00315">
    <property type="entry name" value="ELONGATNFCT"/>
</dbReference>
<dbReference type="NCBIfam" id="TIGR00231">
    <property type="entry name" value="small_GTP"/>
    <property type="match status" value="1"/>
</dbReference>
<proteinExistence type="predicted"/>
<keyword evidence="4" id="KW-0046">Antibiotic resistance</keyword>
<dbReference type="Pfam" id="PF14492">
    <property type="entry name" value="EFG_III"/>
    <property type="match status" value="1"/>
</dbReference>
<evidence type="ECO:0000313" key="6">
    <source>
        <dbReference type="EMBL" id="XDQ58466.1"/>
    </source>
</evidence>
<dbReference type="SUPFAM" id="SSF50447">
    <property type="entry name" value="Translation proteins"/>
    <property type="match status" value="1"/>
</dbReference>
<dbReference type="CDD" id="cd01684">
    <property type="entry name" value="Tet_like_IV"/>
    <property type="match status" value="1"/>
</dbReference>
<dbReference type="InterPro" id="IPR005225">
    <property type="entry name" value="Small_GTP-bd"/>
</dbReference>
<dbReference type="GO" id="GO:0005525">
    <property type="term" value="F:GTP binding"/>
    <property type="evidence" value="ECO:0007669"/>
    <property type="project" value="UniProtKB-KW"/>
</dbReference>
<dbReference type="SUPFAM" id="SSF54211">
    <property type="entry name" value="Ribosomal protein S5 domain 2-like"/>
    <property type="match status" value="1"/>
</dbReference>
<organism evidence="6">
    <name type="scientific">Streptomyces sp. R41</name>
    <dbReference type="NCBI Taxonomy" id="3238632"/>
    <lineage>
        <taxon>Bacteria</taxon>
        <taxon>Bacillati</taxon>
        <taxon>Actinomycetota</taxon>
        <taxon>Actinomycetes</taxon>
        <taxon>Kitasatosporales</taxon>
        <taxon>Streptomycetaceae</taxon>
        <taxon>Streptomyces</taxon>
    </lineage>
</organism>
<dbReference type="InterPro" id="IPR041095">
    <property type="entry name" value="EFG_II"/>
</dbReference>
<dbReference type="CDD" id="cd03690">
    <property type="entry name" value="Tet_II"/>
    <property type="match status" value="1"/>
</dbReference>
<dbReference type="PANTHER" id="PTHR43261:SF1">
    <property type="entry name" value="RIBOSOME-RELEASING FACTOR 2, MITOCHONDRIAL"/>
    <property type="match status" value="1"/>
</dbReference>
<dbReference type="EMBL" id="CP163443">
    <property type="protein sequence ID" value="XDQ58466.1"/>
    <property type="molecule type" value="Genomic_DNA"/>
</dbReference>
<dbReference type="Gene3D" id="3.30.230.10">
    <property type="match status" value="1"/>
</dbReference>
<dbReference type="InterPro" id="IPR009000">
    <property type="entry name" value="Transl_B-barrel_sf"/>
</dbReference>
<dbReference type="InterPro" id="IPR027417">
    <property type="entry name" value="P-loop_NTPase"/>
</dbReference>
<dbReference type="CDD" id="cd03711">
    <property type="entry name" value="Tet_C"/>
    <property type="match status" value="1"/>
</dbReference>
<dbReference type="PROSITE" id="PS51722">
    <property type="entry name" value="G_TR_2"/>
    <property type="match status" value="1"/>
</dbReference>
<dbReference type="PRINTS" id="PR01037">
    <property type="entry name" value="TCRTETOQM"/>
</dbReference>
<sequence length="659" mass="71218">MHMLNLGILAHVDSGKTSLTERLLHSVGVIDEIGSVDDGNTQTDSLALERQRGITIKSAVVSFAIDDITVNLIDTPGHPDFIAEVERVLSVLDGAVLVVSAVEGVQAQTRVLMRTLQRLRIPTLVFVNKIDRGGAQYDRVLEGISTRLTPAIVPMGQVGEPGTRDARFTPFDDAGLQASLLDPLAEHDDDLLAAYGRVSYDRLRAALVRQTGEALVHPVFFGSAMTGAGIAELISGIKELLPSAEGDADGPVSGTVFKVERGPAGEKIAYARMFSGTLRTRDRLTLRDGAEGKVTAISVFDQGSAAREEAVAAGRIGKLWGLSDIRVGDMIGAPRKSPIEEHYFSPPTLETVVVPCHSADKGALHVALTQLAEQDPLINLRHDEVRKEISVSLYGEVQKEVIQATLADEFGMDVMFRETTPLCIERPVGTGAAVEFNKKDANPFLATVGLRIDPAPVDSGVEFRLEVELGAMPYAFFKAVEDTVKETLGQGIHGWQVTDCTVTMTHSGYSPRQSHAHQGFDKSMSSTGADFRGLTPLVVMSALREAGSQVYEPMHRFRLEAPADTLAAVLPVLAQQRAVSQTTEIRGASCVLEGVVPVAHVHELERQLPGLTRGEGELECAFDHYAPVVRGTVPDRPRTDLNPLDRKEYLLNVTRRVGS</sequence>
<protein>
    <submittedName>
        <fullName evidence="6">GTP-binding protein</fullName>
    </submittedName>
</protein>
<feature type="domain" description="Tr-type G" evidence="5">
    <location>
        <begin position="1"/>
        <end position="245"/>
    </location>
</feature>
<dbReference type="InterPro" id="IPR000640">
    <property type="entry name" value="EFG_V-like"/>
</dbReference>
<dbReference type="InterPro" id="IPR000795">
    <property type="entry name" value="T_Tr_GTP-bd_dom"/>
</dbReference>
<dbReference type="AlphaFoldDB" id="A0AB39RUS8"/>
<evidence type="ECO:0000259" key="5">
    <source>
        <dbReference type="PROSITE" id="PS51722"/>
    </source>
</evidence>
<dbReference type="InterPro" id="IPR005517">
    <property type="entry name" value="Transl_elong_EFG/EF2_IV"/>
</dbReference>
<dbReference type="InterPro" id="IPR035650">
    <property type="entry name" value="Tet_C"/>
</dbReference>